<dbReference type="Pfam" id="PF01943">
    <property type="entry name" value="Polysacc_synt"/>
    <property type="match status" value="1"/>
</dbReference>
<dbReference type="Proteomes" id="UP000013834">
    <property type="component" value="Unassembled WGS sequence"/>
</dbReference>
<name>A0A829F8D9_ENTFC</name>
<feature type="transmembrane region" description="Helical" evidence="6">
    <location>
        <begin position="388"/>
        <end position="410"/>
    </location>
</feature>
<feature type="transmembrane region" description="Helical" evidence="6">
    <location>
        <begin position="221"/>
        <end position="244"/>
    </location>
</feature>
<comment type="subcellular location">
    <subcellularLocation>
        <location evidence="1">Cell membrane</location>
        <topology evidence="1">Multi-pass membrane protein</topology>
    </subcellularLocation>
</comment>
<comment type="caution">
    <text evidence="7">The sequence shown here is derived from an EMBL/GenBank/DDBJ whole genome shotgun (WGS) entry which is preliminary data.</text>
</comment>
<dbReference type="EMBL" id="AIVF01000041">
    <property type="protein sequence ID" value="EOG23450.1"/>
    <property type="molecule type" value="Genomic_DNA"/>
</dbReference>
<feature type="transmembrane region" description="Helical" evidence="6">
    <location>
        <begin position="147"/>
        <end position="169"/>
    </location>
</feature>
<dbReference type="PANTHER" id="PTHR30250">
    <property type="entry name" value="PST FAMILY PREDICTED COLANIC ACID TRANSPORTER"/>
    <property type="match status" value="1"/>
</dbReference>
<keyword evidence="5 6" id="KW-0472">Membrane</keyword>
<evidence type="ECO:0000256" key="6">
    <source>
        <dbReference type="SAM" id="Phobius"/>
    </source>
</evidence>
<sequence>MSKYRIFFKNKGVINGVWLYVLQFFNTVIPLITIPYITRILTPYNYGEFSSALNLTSYFLVIVEYGFNWSGARKIAIAKNKEDITKIYSSIFFARLFLMFISFILLFLLSLILKIPTRQYYCMLILFLMIIGTSIQQIGLFQGLQRMKFISIVTVTIRTIATIMTFIFINKSDQVIGYTFLYSISFLILGIICMIYTHSFLRIKIKFPGLKVIFIELKDGWYLFLSSGMGKVFAGIGVTALQFFSTKQEVGAYSAIQKIPQMMIIAYTPFSQAIFPIMSKKIAENDINITKMVGKVIGILMPILLIMIISMAIFSNSIVTLAFGKAYSDYSILLIPLIIWASLSIINNLLGTQILVASGKTQIYSKLFVTSMIVMIACTLVLCKLYGGFGVALASMLGEGLLTFLLYLYIYKKGIKND</sequence>
<evidence type="ECO:0000256" key="5">
    <source>
        <dbReference type="ARBA" id="ARBA00023136"/>
    </source>
</evidence>
<feature type="transmembrane region" description="Helical" evidence="6">
    <location>
        <begin position="330"/>
        <end position="351"/>
    </location>
</feature>
<keyword evidence="2" id="KW-1003">Cell membrane</keyword>
<feature type="transmembrane region" description="Helical" evidence="6">
    <location>
        <begin position="12"/>
        <end position="37"/>
    </location>
</feature>
<accession>A0A829F8D9</accession>
<keyword evidence="4 6" id="KW-1133">Transmembrane helix</keyword>
<feature type="transmembrane region" description="Helical" evidence="6">
    <location>
        <begin position="87"/>
        <end position="112"/>
    </location>
</feature>
<evidence type="ECO:0000256" key="3">
    <source>
        <dbReference type="ARBA" id="ARBA00022692"/>
    </source>
</evidence>
<dbReference type="AlphaFoldDB" id="A0A829F8D9"/>
<feature type="transmembrane region" description="Helical" evidence="6">
    <location>
        <begin position="175"/>
        <end position="201"/>
    </location>
</feature>
<evidence type="ECO:0000313" key="8">
    <source>
        <dbReference type="Proteomes" id="UP000013834"/>
    </source>
</evidence>
<dbReference type="CDD" id="cd13128">
    <property type="entry name" value="MATE_Wzx_like"/>
    <property type="match status" value="1"/>
</dbReference>
<gene>
    <name evidence="7" type="ORF">SMG_02315</name>
</gene>
<dbReference type="InterPro" id="IPR002797">
    <property type="entry name" value="Polysacc_synth"/>
</dbReference>
<evidence type="ECO:0000256" key="4">
    <source>
        <dbReference type="ARBA" id="ARBA00022989"/>
    </source>
</evidence>
<protein>
    <recommendedName>
        <fullName evidence="9">Polysaccharide biosynthesis protein</fullName>
    </recommendedName>
</protein>
<feature type="transmembrane region" description="Helical" evidence="6">
    <location>
        <begin position="363"/>
        <end position="382"/>
    </location>
</feature>
<evidence type="ECO:0000256" key="1">
    <source>
        <dbReference type="ARBA" id="ARBA00004651"/>
    </source>
</evidence>
<feature type="transmembrane region" description="Helical" evidence="6">
    <location>
        <begin position="259"/>
        <end position="278"/>
    </location>
</feature>
<feature type="transmembrane region" description="Helical" evidence="6">
    <location>
        <begin position="118"/>
        <end position="135"/>
    </location>
</feature>
<feature type="transmembrane region" description="Helical" evidence="6">
    <location>
        <begin position="299"/>
        <end position="324"/>
    </location>
</feature>
<dbReference type="RefSeq" id="WP_010729055.1">
    <property type="nucleotide sequence ID" value="NZ_KB948134.1"/>
</dbReference>
<proteinExistence type="predicted"/>
<dbReference type="InterPro" id="IPR050833">
    <property type="entry name" value="Poly_Biosynth_Transport"/>
</dbReference>
<evidence type="ECO:0008006" key="9">
    <source>
        <dbReference type="Google" id="ProtNLM"/>
    </source>
</evidence>
<reference evidence="7 8" key="1">
    <citation type="submission" date="2013-02" db="EMBL/GenBank/DDBJ databases">
        <title>The Genome Sequence of Enterococcus faecium VRE_84.</title>
        <authorList>
            <consortium name="The Broad Institute Genome Sequencing Platform"/>
            <consortium name="The Broad Institute Genome Sequencing Center for Infectious Disease"/>
            <person name="Earl A.M."/>
            <person name="Gilmore M.S."/>
            <person name="Lebreton F."/>
            <person name="Hammerum A.M."/>
            <person name="Jensen L.B."/>
            <person name="Guardabassi L."/>
            <person name="Walker B."/>
            <person name="Young S.K."/>
            <person name="Zeng Q."/>
            <person name="Gargeya S."/>
            <person name="Fitzgerald M."/>
            <person name="Haas B."/>
            <person name="Abouelleil A."/>
            <person name="Alvarado L."/>
            <person name="Arachchi H.M."/>
            <person name="Berlin A.M."/>
            <person name="Chapman S.B."/>
            <person name="Dewar J."/>
            <person name="Goldberg J."/>
            <person name="Griggs A."/>
            <person name="Gujja S."/>
            <person name="Hansen M."/>
            <person name="Howarth C."/>
            <person name="Imamovic A."/>
            <person name="Larimer J."/>
            <person name="McCowan C."/>
            <person name="Murphy C."/>
            <person name="Neiman D."/>
            <person name="Pearson M."/>
            <person name="Priest M."/>
            <person name="Roberts A."/>
            <person name="Saif S."/>
            <person name="Shea T."/>
            <person name="Sisk P."/>
            <person name="Sykes S."/>
            <person name="Wortman J."/>
            <person name="Nusbaum C."/>
            <person name="Birren B."/>
        </authorList>
    </citation>
    <scope>NUCLEOTIDE SEQUENCE [LARGE SCALE GENOMIC DNA]</scope>
    <source>
        <strain evidence="7 8">VRE 84</strain>
    </source>
</reference>
<evidence type="ECO:0000313" key="7">
    <source>
        <dbReference type="EMBL" id="EOG23450.1"/>
    </source>
</evidence>
<organism evidence="7 8">
    <name type="scientific">Enterococcus faecium EnGen0180</name>
    <dbReference type="NCBI Taxonomy" id="1157475"/>
    <lineage>
        <taxon>Bacteria</taxon>
        <taxon>Bacillati</taxon>
        <taxon>Bacillota</taxon>
        <taxon>Bacilli</taxon>
        <taxon>Lactobacillales</taxon>
        <taxon>Enterococcaceae</taxon>
        <taxon>Enterococcus</taxon>
    </lineage>
</organism>
<keyword evidence="3 6" id="KW-0812">Transmembrane</keyword>
<dbReference type="PANTHER" id="PTHR30250:SF11">
    <property type="entry name" value="O-ANTIGEN TRANSPORTER-RELATED"/>
    <property type="match status" value="1"/>
</dbReference>
<evidence type="ECO:0000256" key="2">
    <source>
        <dbReference type="ARBA" id="ARBA00022475"/>
    </source>
</evidence>
<feature type="transmembrane region" description="Helical" evidence="6">
    <location>
        <begin position="49"/>
        <end position="67"/>
    </location>
</feature>
<dbReference type="GO" id="GO:0005886">
    <property type="term" value="C:plasma membrane"/>
    <property type="evidence" value="ECO:0007669"/>
    <property type="project" value="UniProtKB-SubCell"/>
</dbReference>